<feature type="transmembrane region" description="Helical" evidence="5">
    <location>
        <begin position="56"/>
        <end position="89"/>
    </location>
</feature>
<evidence type="ECO:0000256" key="4">
    <source>
        <dbReference type="ARBA" id="ARBA00023136"/>
    </source>
</evidence>
<evidence type="ECO:0000256" key="2">
    <source>
        <dbReference type="ARBA" id="ARBA00022692"/>
    </source>
</evidence>
<reference evidence="6 7" key="1">
    <citation type="submission" date="2024-09" db="EMBL/GenBank/DDBJ databases">
        <title>Floridaenema gen nov. (Aerosakkonemataceae, Aerosakkonematales ord. nov., Cyanobacteria) from benthic tropical and subtropical fresh waters, with the description of four new species.</title>
        <authorList>
            <person name="Moretto J.A."/>
            <person name="Berthold D.E."/>
            <person name="Lefler F.W."/>
            <person name="Huang I.-S."/>
            <person name="Laughinghouse H. IV."/>
        </authorList>
    </citation>
    <scope>NUCLEOTIDE SEQUENCE [LARGE SCALE GENOMIC DNA]</scope>
    <source>
        <strain evidence="6 7">BLCC-F154</strain>
    </source>
</reference>
<feature type="transmembrane region" description="Helical" evidence="5">
    <location>
        <begin position="12"/>
        <end position="36"/>
    </location>
</feature>
<evidence type="ECO:0000313" key="6">
    <source>
        <dbReference type="EMBL" id="MFB2937934.1"/>
    </source>
</evidence>
<comment type="caution">
    <text evidence="6">The sequence shown here is derived from an EMBL/GenBank/DDBJ whole genome shotgun (WGS) entry which is preliminary data.</text>
</comment>
<keyword evidence="7" id="KW-1185">Reference proteome</keyword>
<protein>
    <submittedName>
        <fullName evidence="6">DUF4870 domain-containing protein</fullName>
    </submittedName>
</protein>
<evidence type="ECO:0000256" key="3">
    <source>
        <dbReference type="ARBA" id="ARBA00022989"/>
    </source>
</evidence>
<organism evidence="6 7">
    <name type="scientific">Floridaenema fluviatile BLCC-F154</name>
    <dbReference type="NCBI Taxonomy" id="3153640"/>
    <lineage>
        <taxon>Bacteria</taxon>
        <taxon>Bacillati</taxon>
        <taxon>Cyanobacteriota</taxon>
        <taxon>Cyanophyceae</taxon>
        <taxon>Oscillatoriophycideae</taxon>
        <taxon>Aerosakkonematales</taxon>
        <taxon>Aerosakkonemataceae</taxon>
        <taxon>Floridanema</taxon>
        <taxon>Floridanema fluviatile</taxon>
    </lineage>
</organism>
<evidence type="ECO:0000313" key="7">
    <source>
        <dbReference type="Proteomes" id="UP001576776"/>
    </source>
</evidence>
<proteinExistence type="predicted"/>
<sequence length="111" mass="12772">MKNKDQRKILSLLCHGSVFFSFLIVSIGIPIAVWLFNEDPVVQANAKESLNFHINLYVYAIAFALLIFLLIGIPLLFLLASASFVMPIIAIMKVYRNPHRPYYYPFIIRLL</sequence>
<dbReference type="RefSeq" id="WP_413259420.1">
    <property type="nucleotide sequence ID" value="NZ_JBHFNS010000079.1"/>
</dbReference>
<gene>
    <name evidence="6" type="ORF">ACE1B6_22015</name>
</gene>
<dbReference type="Proteomes" id="UP001576776">
    <property type="component" value="Unassembled WGS sequence"/>
</dbReference>
<keyword evidence="2 5" id="KW-0812">Transmembrane</keyword>
<dbReference type="InterPro" id="IPR019109">
    <property type="entry name" value="MamF_MmsF"/>
</dbReference>
<dbReference type="EMBL" id="JBHFNS010000079">
    <property type="protein sequence ID" value="MFB2937934.1"/>
    <property type="molecule type" value="Genomic_DNA"/>
</dbReference>
<accession>A0ABV4YIC5</accession>
<dbReference type="Pfam" id="PF09685">
    <property type="entry name" value="MamF_MmsF"/>
    <property type="match status" value="1"/>
</dbReference>
<keyword evidence="3 5" id="KW-1133">Transmembrane helix</keyword>
<comment type="subcellular location">
    <subcellularLocation>
        <location evidence="1">Membrane</location>
        <topology evidence="1">Multi-pass membrane protein</topology>
    </subcellularLocation>
</comment>
<keyword evidence="4 5" id="KW-0472">Membrane</keyword>
<evidence type="ECO:0000256" key="1">
    <source>
        <dbReference type="ARBA" id="ARBA00004141"/>
    </source>
</evidence>
<name>A0ABV4YIC5_9CYAN</name>
<evidence type="ECO:0000256" key="5">
    <source>
        <dbReference type="SAM" id="Phobius"/>
    </source>
</evidence>